<gene>
    <name evidence="2" type="ORF">E2C01_008568</name>
</gene>
<reference evidence="2 3" key="1">
    <citation type="submission" date="2019-05" db="EMBL/GenBank/DDBJ databases">
        <title>Another draft genome of Portunus trituberculatus and its Hox gene families provides insights of decapod evolution.</title>
        <authorList>
            <person name="Jeong J.-H."/>
            <person name="Song I."/>
            <person name="Kim S."/>
            <person name="Choi T."/>
            <person name="Kim D."/>
            <person name="Ryu S."/>
            <person name="Kim W."/>
        </authorList>
    </citation>
    <scope>NUCLEOTIDE SEQUENCE [LARGE SCALE GENOMIC DNA]</scope>
    <source>
        <tissue evidence="2">Muscle</tissue>
    </source>
</reference>
<dbReference type="InterPro" id="IPR001791">
    <property type="entry name" value="Laminin_G"/>
</dbReference>
<dbReference type="SUPFAM" id="SSF49899">
    <property type="entry name" value="Concanavalin A-like lectins/glucanases"/>
    <property type="match status" value="1"/>
</dbReference>
<name>A0A5B7D369_PORTR</name>
<dbReference type="Pfam" id="PF02210">
    <property type="entry name" value="Laminin_G_2"/>
    <property type="match status" value="1"/>
</dbReference>
<dbReference type="AlphaFoldDB" id="A0A5B7D369"/>
<organism evidence="2 3">
    <name type="scientific">Portunus trituberculatus</name>
    <name type="common">Swimming crab</name>
    <name type="synonym">Neptunus trituberculatus</name>
    <dbReference type="NCBI Taxonomy" id="210409"/>
    <lineage>
        <taxon>Eukaryota</taxon>
        <taxon>Metazoa</taxon>
        <taxon>Ecdysozoa</taxon>
        <taxon>Arthropoda</taxon>
        <taxon>Crustacea</taxon>
        <taxon>Multicrustacea</taxon>
        <taxon>Malacostraca</taxon>
        <taxon>Eumalacostraca</taxon>
        <taxon>Eucarida</taxon>
        <taxon>Decapoda</taxon>
        <taxon>Pleocyemata</taxon>
        <taxon>Brachyura</taxon>
        <taxon>Eubrachyura</taxon>
        <taxon>Portunoidea</taxon>
        <taxon>Portunidae</taxon>
        <taxon>Portuninae</taxon>
        <taxon>Portunus</taxon>
    </lineage>
</organism>
<evidence type="ECO:0000313" key="3">
    <source>
        <dbReference type="Proteomes" id="UP000324222"/>
    </source>
</evidence>
<sequence>MPRSALVRRPPTPARILLTPARIPTYSPEYRVLLPEYLPQLPKYHHIHPKSSKYSPIQPNKQPYSFQKHSYPSQTPFGLSNTALPNPNIALFHPSTASSQQTVEIIFYNQSNHNSILLNIQNTQVQVIVDLCGGGSLEDQPATPRKSSVHDANFTTSTFSPSPNDANICRGSAKLPRGARLLNVGQPLQIGGLAHPVPAHALYGWPEPLLALPLHGCVRNLRINGQVGDQSNVLT</sequence>
<evidence type="ECO:0000259" key="1">
    <source>
        <dbReference type="Pfam" id="PF02210"/>
    </source>
</evidence>
<feature type="domain" description="Laminin G" evidence="1">
    <location>
        <begin position="105"/>
        <end position="226"/>
    </location>
</feature>
<dbReference type="Gene3D" id="2.60.120.200">
    <property type="match status" value="1"/>
</dbReference>
<keyword evidence="3" id="KW-1185">Reference proteome</keyword>
<protein>
    <recommendedName>
        <fullName evidence="1">Laminin G domain-containing protein</fullName>
    </recommendedName>
</protein>
<comment type="caution">
    <text evidence="2">The sequence shown here is derived from an EMBL/GenBank/DDBJ whole genome shotgun (WGS) entry which is preliminary data.</text>
</comment>
<proteinExistence type="predicted"/>
<dbReference type="InterPro" id="IPR013320">
    <property type="entry name" value="ConA-like_dom_sf"/>
</dbReference>
<evidence type="ECO:0000313" key="2">
    <source>
        <dbReference type="EMBL" id="MPC15765.1"/>
    </source>
</evidence>
<dbReference type="Proteomes" id="UP000324222">
    <property type="component" value="Unassembled WGS sequence"/>
</dbReference>
<dbReference type="OrthoDB" id="6362062at2759"/>
<dbReference type="EMBL" id="VSRR010000453">
    <property type="protein sequence ID" value="MPC15765.1"/>
    <property type="molecule type" value="Genomic_DNA"/>
</dbReference>
<accession>A0A5B7D369</accession>